<organism evidence="1 2">
    <name type="scientific">Agrobacterium tumefaciens str. Kerr 14</name>
    <dbReference type="NCBI Taxonomy" id="1183424"/>
    <lineage>
        <taxon>Bacteria</taxon>
        <taxon>Pseudomonadati</taxon>
        <taxon>Pseudomonadota</taxon>
        <taxon>Alphaproteobacteria</taxon>
        <taxon>Hyphomicrobiales</taxon>
        <taxon>Rhizobiaceae</taxon>
        <taxon>Rhizobium/Agrobacterium group</taxon>
        <taxon>Agrobacterium</taxon>
        <taxon>Agrobacterium tumefaciens complex</taxon>
    </lineage>
</organism>
<accession>A0A1S7RKS5</accession>
<dbReference type="Proteomes" id="UP000191897">
    <property type="component" value="Unassembled WGS sequence"/>
</dbReference>
<dbReference type="AlphaFoldDB" id="A0A1S7RKS5"/>
<protein>
    <submittedName>
        <fullName evidence="1">Uncharacterized protein</fullName>
    </submittedName>
</protein>
<reference evidence="1 2" key="1">
    <citation type="submission" date="2016-01" db="EMBL/GenBank/DDBJ databases">
        <authorList>
            <person name="Oliw E.H."/>
        </authorList>
    </citation>
    <scope>NUCLEOTIDE SEQUENCE [LARGE SCALE GENOMIC DNA]</scope>
    <source>
        <strain evidence="1 2">Kerr 14</strain>
    </source>
</reference>
<evidence type="ECO:0000313" key="2">
    <source>
        <dbReference type="Proteomes" id="UP000191897"/>
    </source>
</evidence>
<name>A0A1S7RKS5_AGRTU</name>
<dbReference type="EMBL" id="FBWC01000026">
    <property type="protein sequence ID" value="CUX53942.1"/>
    <property type="molecule type" value="Genomic_DNA"/>
</dbReference>
<proteinExistence type="predicted"/>
<sequence>MRSVNDRHCVWITRSNPLRRFAVRHIYCPFEMPPDGGGEIRILGGCLIKNLRIRSNCNVSVREETHANACYFCGFSGQRHDSGGYCRGHRS</sequence>
<gene>
    <name evidence="1" type="ORF">AGR4C_Lc40131</name>
</gene>
<evidence type="ECO:0000313" key="1">
    <source>
        <dbReference type="EMBL" id="CUX53942.1"/>
    </source>
</evidence>